<reference evidence="2" key="1">
    <citation type="submission" date="2020-07" db="EMBL/GenBank/DDBJ databases">
        <title>The High-quality genome of the commercially important snow crab, Chionoecetes opilio.</title>
        <authorList>
            <person name="Jeong J.-H."/>
            <person name="Ryu S."/>
        </authorList>
    </citation>
    <scope>NUCLEOTIDE SEQUENCE</scope>
    <source>
        <strain evidence="2">MADBK_172401_WGS</strain>
        <tissue evidence="2">Digestive gland</tissue>
    </source>
</reference>
<organism evidence="2 3">
    <name type="scientific">Chionoecetes opilio</name>
    <name type="common">Atlantic snow crab</name>
    <name type="synonym">Cancer opilio</name>
    <dbReference type="NCBI Taxonomy" id="41210"/>
    <lineage>
        <taxon>Eukaryota</taxon>
        <taxon>Metazoa</taxon>
        <taxon>Ecdysozoa</taxon>
        <taxon>Arthropoda</taxon>
        <taxon>Crustacea</taxon>
        <taxon>Multicrustacea</taxon>
        <taxon>Malacostraca</taxon>
        <taxon>Eumalacostraca</taxon>
        <taxon>Eucarida</taxon>
        <taxon>Decapoda</taxon>
        <taxon>Pleocyemata</taxon>
        <taxon>Brachyura</taxon>
        <taxon>Eubrachyura</taxon>
        <taxon>Majoidea</taxon>
        <taxon>Majidae</taxon>
        <taxon>Chionoecetes</taxon>
    </lineage>
</organism>
<name>A0A8J5CI45_CHIOP</name>
<dbReference type="EMBL" id="JACEEZ010021348">
    <property type="protein sequence ID" value="KAG0713566.1"/>
    <property type="molecule type" value="Genomic_DNA"/>
</dbReference>
<feature type="region of interest" description="Disordered" evidence="1">
    <location>
        <begin position="1"/>
        <end position="24"/>
    </location>
</feature>
<evidence type="ECO:0000313" key="3">
    <source>
        <dbReference type="Proteomes" id="UP000770661"/>
    </source>
</evidence>
<evidence type="ECO:0000313" key="2">
    <source>
        <dbReference type="EMBL" id="KAG0713566.1"/>
    </source>
</evidence>
<evidence type="ECO:0000256" key="1">
    <source>
        <dbReference type="SAM" id="MobiDB-lite"/>
    </source>
</evidence>
<accession>A0A8J5CI45</accession>
<proteinExistence type="predicted"/>
<feature type="compositionally biased region" description="Polar residues" evidence="1">
    <location>
        <begin position="1"/>
        <end position="20"/>
    </location>
</feature>
<sequence length="319" mass="35211">MASSAPSTRSARNEPASTGKLQEDVRNLLRHLDEGKDPYQRLDSCVLKLGEVDAGYQNLKKSRKRGDTRDEYFSGLPRRPLDIGASDALAQMTFEEDRVFYQMQREDVTSCSSLALISSASPPTGDGKLPPDYTGVWGDVDRVPYSLLPGRFREVVAVPKTERGTGEAQAAARMAALDEVEDEVGPNVNHEVYVGAPSEMFRDKKIGRAAHRKWFSHIQQAMKEQQVRADYAEFLNLSLLFLGGGGDQRAKFRPPGPTHHARWMGKGLYVLKIFLFPGASSVSLPRNRVPSITLAFRALIYVRFGNGGSAWRTGPPATG</sequence>
<comment type="caution">
    <text evidence="2">The sequence shown here is derived from an EMBL/GenBank/DDBJ whole genome shotgun (WGS) entry which is preliminary data.</text>
</comment>
<protein>
    <submittedName>
        <fullName evidence="2">Uncharacterized protein</fullName>
    </submittedName>
</protein>
<dbReference type="Proteomes" id="UP000770661">
    <property type="component" value="Unassembled WGS sequence"/>
</dbReference>
<gene>
    <name evidence="2" type="ORF">GWK47_015936</name>
</gene>
<keyword evidence="3" id="KW-1185">Reference proteome</keyword>
<dbReference type="AlphaFoldDB" id="A0A8J5CI45"/>